<evidence type="ECO:0000256" key="1">
    <source>
        <dbReference type="SAM" id="MobiDB-lite"/>
    </source>
</evidence>
<feature type="compositionally biased region" description="Low complexity" evidence="1">
    <location>
        <begin position="44"/>
        <end position="53"/>
    </location>
</feature>
<name>A0A5N4DD52_CAMDR</name>
<dbReference type="Proteomes" id="UP000299084">
    <property type="component" value="Unassembled WGS sequence"/>
</dbReference>
<gene>
    <name evidence="2" type="ORF">Cadr_000014028</name>
</gene>
<feature type="non-terminal residue" evidence="2">
    <location>
        <position position="1"/>
    </location>
</feature>
<evidence type="ECO:0000313" key="2">
    <source>
        <dbReference type="EMBL" id="KAB1268969.1"/>
    </source>
</evidence>
<dbReference type="AlphaFoldDB" id="A0A5N4DD52"/>
<evidence type="ECO:0000313" key="3">
    <source>
        <dbReference type="Proteomes" id="UP000299084"/>
    </source>
</evidence>
<protein>
    <submittedName>
        <fullName evidence="2">Uncharacterized protein</fullName>
    </submittedName>
</protein>
<accession>A0A5N4DD52</accession>
<proteinExistence type="predicted"/>
<sequence>LGRSAATDGSIPFLPRNLGGEERRLEFQARGYPHSEGSEAQPHRSGVGSRSPRVSPPPPTPAQLASFFPIVTDYTSKPSLKFYHLANVNVGYKSKVVSRSAQINHNHRETSALLMVLQQHHLSTYIRNYDFMIKLLLLLEGVEYKS</sequence>
<feature type="region of interest" description="Disordered" evidence="1">
    <location>
        <begin position="1"/>
        <end position="61"/>
    </location>
</feature>
<comment type="caution">
    <text evidence="2">The sequence shown here is derived from an EMBL/GenBank/DDBJ whole genome shotgun (WGS) entry which is preliminary data.</text>
</comment>
<keyword evidence="3" id="KW-1185">Reference proteome</keyword>
<dbReference type="EMBL" id="JWIN03000013">
    <property type="protein sequence ID" value="KAB1268969.1"/>
    <property type="molecule type" value="Genomic_DNA"/>
</dbReference>
<organism evidence="2 3">
    <name type="scientific">Camelus dromedarius</name>
    <name type="common">Dromedary</name>
    <name type="synonym">Arabian camel</name>
    <dbReference type="NCBI Taxonomy" id="9838"/>
    <lineage>
        <taxon>Eukaryota</taxon>
        <taxon>Metazoa</taxon>
        <taxon>Chordata</taxon>
        <taxon>Craniata</taxon>
        <taxon>Vertebrata</taxon>
        <taxon>Euteleostomi</taxon>
        <taxon>Mammalia</taxon>
        <taxon>Eutheria</taxon>
        <taxon>Laurasiatheria</taxon>
        <taxon>Artiodactyla</taxon>
        <taxon>Tylopoda</taxon>
        <taxon>Camelidae</taxon>
        <taxon>Camelus</taxon>
    </lineage>
</organism>
<reference evidence="2 3" key="1">
    <citation type="journal article" date="2019" name="Mol. Ecol. Resour.">
        <title>Improving Illumina assemblies with Hi-C and long reads: an example with the North African dromedary.</title>
        <authorList>
            <person name="Elbers J.P."/>
            <person name="Rogers M.F."/>
            <person name="Perelman P.L."/>
            <person name="Proskuryakova A.A."/>
            <person name="Serdyukova N.A."/>
            <person name="Johnson W.E."/>
            <person name="Horin P."/>
            <person name="Corander J."/>
            <person name="Murphy D."/>
            <person name="Burger P.A."/>
        </authorList>
    </citation>
    <scope>NUCLEOTIDE SEQUENCE [LARGE SCALE GENOMIC DNA]</scope>
    <source>
        <strain evidence="2">Drom800</strain>
        <tissue evidence="2">Blood</tissue>
    </source>
</reference>